<dbReference type="RefSeq" id="WP_285340986.1">
    <property type="nucleotide sequence ID" value="NZ_JASITI010000006.1"/>
</dbReference>
<evidence type="ECO:0000313" key="2">
    <source>
        <dbReference type="EMBL" id="MDK9495332.1"/>
    </source>
</evidence>
<dbReference type="EMBL" id="JASITI010000006">
    <property type="protein sequence ID" value="MDK9495332.1"/>
    <property type="molecule type" value="Genomic_DNA"/>
</dbReference>
<comment type="caution">
    <text evidence="2">The sequence shown here is derived from an EMBL/GenBank/DDBJ whole genome shotgun (WGS) entry which is preliminary data.</text>
</comment>
<name>A0ABT7GP09_9ACTN</name>
<gene>
    <name evidence="2" type="ORF">QEZ40_005979</name>
</gene>
<keyword evidence="3" id="KW-1185">Reference proteome</keyword>
<sequence>MRKVIASVFVSVDGVFEDPSWSMPFWNAEAEEFAGKQLAAADALLLGRVTYEGMAPAWTARAEGAGAGTERMNALPKYVVGSSTAAPEWNATFLTGDLAAEVAALKQQDGGDLLVYGSGRLVNALIEHDLLDELRLWTLPVVQGRGRRLFGEDSPVKTLRPVGTTVLGDSGAQVHAYVPVAAG</sequence>
<evidence type="ECO:0000313" key="3">
    <source>
        <dbReference type="Proteomes" id="UP001223390"/>
    </source>
</evidence>
<proteinExistence type="predicted"/>
<accession>A0ABT7GP09</accession>
<dbReference type="InterPro" id="IPR050765">
    <property type="entry name" value="Riboflavin_Biosynth_HTPR"/>
</dbReference>
<dbReference type="Proteomes" id="UP001223390">
    <property type="component" value="Unassembled WGS sequence"/>
</dbReference>
<dbReference type="InterPro" id="IPR024072">
    <property type="entry name" value="DHFR-like_dom_sf"/>
</dbReference>
<dbReference type="Pfam" id="PF01872">
    <property type="entry name" value="RibD_C"/>
    <property type="match status" value="1"/>
</dbReference>
<organism evidence="2 3">
    <name type="scientific">Streptomyces katrae</name>
    <dbReference type="NCBI Taxonomy" id="68223"/>
    <lineage>
        <taxon>Bacteria</taxon>
        <taxon>Bacillati</taxon>
        <taxon>Actinomycetota</taxon>
        <taxon>Actinomycetes</taxon>
        <taxon>Kitasatosporales</taxon>
        <taxon>Streptomycetaceae</taxon>
        <taxon>Streptomyces</taxon>
    </lineage>
</organism>
<dbReference type="PANTHER" id="PTHR38011">
    <property type="entry name" value="DIHYDROFOLATE REDUCTASE FAMILY PROTEIN (AFU_ORTHOLOGUE AFUA_8G06820)"/>
    <property type="match status" value="1"/>
</dbReference>
<feature type="domain" description="Bacterial bifunctional deaminase-reductase C-terminal" evidence="1">
    <location>
        <begin position="2"/>
        <end position="168"/>
    </location>
</feature>
<protein>
    <submittedName>
        <fullName evidence="2">Dihydrofolate reductase family protein</fullName>
    </submittedName>
</protein>
<reference evidence="2 3" key="1">
    <citation type="submission" date="2023-05" db="EMBL/GenBank/DDBJ databases">
        <title>Sequencing and Assembly of Streptomyces sp. NP73.</title>
        <authorList>
            <person name="Konwar A.N."/>
            <person name="Saikia K."/>
            <person name="Thakur D."/>
        </authorList>
    </citation>
    <scope>NUCLEOTIDE SEQUENCE [LARGE SCALE GENOMIC DNA]</scope>
    <source>
        <strain evidence="2 3">NP73</strain>
    </source>
</reference>
<dbReference type="PANTHER" id="PTHR38011:SF11">
    <property type="entry name" value="2,5-DIAMINO-6-RIBOSYLAMINO-4(3H)-PYRIMIDINONE 5'-PHOSPHATE REDUCTASE"/>
    <property type="match status" value="1"/>
</dbReference>
<evidence type="ECO:0000259" key="1">
    <source>
        <dbReference type="Pfam" id="PF01872"/>
    </source>
</evidence>
<dbReference type="InterPro" id="IPR002734">
    <property type="entry name" value="RibDG_C"/>
</dbReference>
<dbReference type="Gene3D" id="3.40.430.10">
    <property type="entry name" value="Dihydrofolate Reductase, subunit A"/>
    <property type="match status" value="1"/>
</dbReference>
<dbReference type="SUPFAM" id="SSF53597">
    <property type="entry name" value="Dihydrofolate reductase-like"/>
    <property type="match status" value="1"/>
</dbReference>